<accession>A0A1E3WEQ4</accession>
<dbReference type="RefSeq" id="WP_069447552.1">
    <property type="nucleotide sequence ID" value="NZ_MDCJ01000007.1"/>
</dbReference>
<reference evidence="2 3" key="1">
    <citation type="submission" date="2016-08" db="EMBL/GenBank/DDBJ databases">
        <title>Genome sequencing of Vibrio scophthalmi strain FP3289, an isolated from Paralichthys olivaceus.</title>
        <authorList>
            <person name="Han H.-J."/>
        </authorList>
    </citation>
    <scope>NUCLEOTIDE SEQUENCE [LARGE SCALE GENOMIC DNA]</scope>
    <source>
        <strain evidence="2 3">FP3289</strain>
    </source>
</reference>
<dbReference type="CDD" id="cd04301">
    <property type="entry name" value="NAT_SF"/>
    <property type="match status" value="1"/>
</dbReference>
<gene>
    <name evidence="2" type="ORF">VSF3289_03412</name>
</gene>
<dbReference type="GO" id="GO:0016747">
    <property type="term" value="F:acyltransferase activity, transferring groups other than amino-acyl groups"/>
    <property type="evidence" value="ECO:0007669"/>
    <property type="project" value="InterPro"/>
</dbReference>
<dbReference type="InterPro" id="IPR016181">
    <property type="entry name" value="Acyl_CoA_acyltransferase"/>
</dbReference>
<evidence type="ECO:0000313" key="2">
    <source>
        <dbReference type="EMBL" id="ODS04281.1"/>
    </source>
</evidence>
<sequence length="159" mass="18529">MVGRISMSSIKIEKAKNDFDMSQLSVAFRDIAPLYPNFSKWFISNFVPSFHRGEREIIFAHNGKQLCGISLLKKTKEEQKICTFYVLPEFRRNKLGERLLDASLASMNDGYVIISVSKERLSELYPVLSSRGFVLDHYVKGLYRSENIEYFFKIKKRQV</sequence>
<dbReference type="PROSITE" id="PS51186">
    <property type="entry name" value="GNAT"/>
    <property type="match status" value="1"/>
</dbReference>
<dbReference type="Pfam" id="PF13673">
    <property type="entry name" value="Acetyltransf_10"/>
    <property type="match status" value="1"/>
</dbReference>
<dbReference type="InterPro" id="IPR000182">
    <property type="entry name" value="GNAT_dom"/>
</dbReference>
<dbReference type="AlphaFoldDB" id="A0A1E3WEQ4"/>
<feature type="domain" description="N-acetyltransferase" evidence="1">
    <location>
        <begin position="19"/>
        <end position="155"/>
    </location>
</feature>
<protein>
    <recommendedName>
        <fullName evidence="1">N-acetyltransferase domain-containing protein</fullName>
    </recommendedName>
</protein>
<name>A0A1E3WEQ4_9VIBR</name>
<proteinExistence type="predicted"/>
<dbReference type="Gene3D" id="3.40.630.30">
    <property type="match status" value="1"/>
</dbReference>
<evidence type="ECO:0000259" key="1">
    <source>
        <dbReference type="PROSITE" id="PS51186"/>
    </source>
</evidence>
<organism evidence="2 3">
    <name type="scientific">Vibrio scophthalmi</name>
    <dbReference type="NCBI Taxonomy" id="45658"/>
    <lineage>
        <taxon>Bacteria</taxon>
        <taxon>Pseudomonadati</taxon>
        <taxon>Pseudomonadota</taxon>
        <taxon>Gammaproteobacteria</taxon>
        <taxon>Vibrionales</taxon>
        <taxon>Vibrionaceae</taxon>
        <taxon>Vibrio</taxon>
    </lineage>
</organism>
<dbReference type="EMBL" id="MDCJ01000007">
    <property type="protein sequence ID" value="ODS04281.1"/>
    <property type="molecule type" value="Genomic_DNA"/>
</dbReference>
<dbReference type="SUPFAM" id="SSF55729">
    <property type="entry name" value="Acyl-CoA N-acyltransferases (Nat)"/>
    <property type="match status" value="1"/>
</dbReference>
<comment type="caution">
    <text evidence="2">The sequence shown here is derived from an EMBL/GenBank/DDBJ whole genome shotgun (WGS) entry which is preliminary data.</text>
</comment>
<dbReference type="OrthoDB" id="510731at2"/>
<dbReference type="Proteomes" id="UP000095131">
    <property type="component" value="Unassembled WGS sequence"/>
</dbReference>
<evidence type="ECO:0000313" key="3">
    <source>
        <dbReference type="Proteomes" id="UP000095131"/>
    </source>
</evidence>